<dbReference type="AlphaFoldDB" id="A0A9X3C1C8"/>
<name>A0A9X3C1C8_9MYCO</name>
<gene>
    <name evidence="1" type="ORF">H7K45_12090</name>
</gene>
<protein>
    <submittedName>
        <fullName evidence="1">Uncharacterized protein</fullName>
    </submittedName>
</protein>
<reference evidence="1" key="2">
    <citation type="journal article" date="2022" name="BMC Genomics">
        <title>Comparative genome analysis of mycobacteria focusing on tRNA and non-coding RNA.</title>
        <authorList>
            <person name="Behra P.R.K."/>
            <person name="Pettersson B.M.F."/>
            <person name="Ramesh M."/>
            <person name="Das S."/>
            <person name="Dasgupta S."/>
            <person name="Kirsebom L.A."/>
        </authorList>
    </citation>
    <scope>NUCLEOTIDE SEQUENCE</scope>
    <source>
        <strain evidence="1">DSM 44838</strain>
    </source>
</reference>
<accession>A0A9X3C1C8</accession>
<evidence type="ECO:0000313" key="1">
    <source>
        <dbReference type="EMBL" id="MCV7421283.1"/>
    </source>
</evidence>
<dbReference type="RefSeq" id="WP_263996057.1">
    <property type="nucleotide sequence ID" value="NZ_JACKVK010000008.1"/>
</dbReference>
<proteinExistence type="predicted"/>
<evidence type="ECO:0000313" key="2">
    <source>
        <dbReference type="Proteomes" id="UP001141629"/>
    </source>
</evidence>
<keyword evidence="2" id="KW-1185">Reference proteome</keyword>
<dbReference type="Proteomes" id="UP001141629">
    <property type="component" value="Unassembled WGS sequence"/>
</dbReference>
<comment type="caution">
    <text evidence="1">The sequence shown here is derived from an EMBL/GenBank/DDBJ whole genome shotgun (WGS) entry which is preliminary data.</text>
</comment>
<dbReference type="EMBL" id="JACKVK010000008">
    <property type="protein sequence ID" value="MCV7421283.1"/>
    <property type="molecule type" value="Genomic_DNA"/>
</dbReference>
<sequence>MTASPSERLHEAFEASRLTVPELWLRYFALGGQASELELDAYIGGALALPAFEHDVLAHAINERLDEIGPPRAPYSDAFTSLGFQEDQACDEGWGGA</sequence>
<reference evidence="1" key="1">
    <citation type="submission" date="2020-07" db="EMBL/GenBank/DDBJ databases">
        <authorList>
            <person name="Pettersson B.M.F."/>
            <person name="Behra P.R.K."/>
            <person name="Ramesh M."/>
            <person name="Das S."/>
            <person name="Dasgupta S."/>
            <person name="Kirsebom L.A."/>
        </authorList>
    </citation>
    <scope>NUCLEOTIDE SEQUENCE</scope>
    <source>
        <strain evidence="1">DSM 44838</strain>
    </source>
</reference>
<organism evidence="1 2">
    <name type="scientific">Mycobacterium yunnanensis</name>
    <dbReference type="NCBI Taxonomy" id="368477"/>
    <lineage>
        <taxon>Bacteria</taxon>
        <taxon>Bacillati</taxon>
        <taxon>Actinomycetota</taxon>
        <taxon>Actinomycetes</taxon>
        <taxon>Mycobacteriales</taxon>
        <taxon>Mycobacteriaceae</taxon>
        <taxon>Mycobacterium</taxon>
    </lineage>
</organism>